<evidence type="ECO:0000313" key="10">
    <source>
        <dbReference type="EMBL" id="CUI25715.1"/>
    </source>
</evidence>
<organism evidence="10">
    <name type="scientific">Streptomyces olivaceus</name>
    <dbReference type="NCBI Taxonomy" id="47716"/>
    <lineage>
        <taxon>Bacteria</taxon>
        <taxon>Bacillati</taxon>
        <taxon>Actinomycetota</taxon>
        <taxon>Actinomycetes</taxon>
        <taxon>Kitasatosporales</taxon>
        <taxon>Streptomycetaceae</taxon>
        <taxon>Streptomyces</taxon>
    </lineage>
</organism>
<comment type="cofactor">
    <cofactor evidence="1">
        <name>pyridoxal 5'-phosphate</name>
        <dbReference type="ChEBI" id="CHEBI:597326"/>
    </cofactor>
</comment>
<dbReference type="EMBL" id="LN879415">
    <property type="protein sequence ID" value="CUI25715.1"/>
    <property type="molecule type" value="Genomic_DNA"/>
</dbReference>
<keyword evidence="7" id="KW-0411">Iron-sulfur</keyword>
<evidence type="ECO:0000256" key="8">
    <source>
        <dbReference type="ARBA" id="ARBA00050776"/>
    </source>
</evidence>
<evidence type="ECO:0000259" key="9">
    <source>
        <dbReference type="Pfam" id="PF00266"/>
    </source>
</evidence>
<dbReference type="GO" id="GO:0051536">
    <property type="term" value="F:iron-sulfur cluster binding"/>
    <property type="evidence" value="ECO:0007669"/>
    <property type="project" value="UniProtKB-KW"/>
</dbReference>
<feature type="domain" description="Aminotransferase class V" evidence="9">
    <location>
        <begin position="3"/>
        <end position="371"/>
    </location>
</feature>
<dbReference type="InterPro" id="IPR015422">
    <property type="entry name" value="PyrdxlP-dep_Trfase_small"/>
</dbReference>
<sequence>MAYLDHAATTPMLPEAIEAMTAQLAVTGNASSLHAAGRRARRTVEESRETLADALGARPSEVVFTSGGTEADNLAVKGLYWARRDADPRRTRVLASPVEHHAVLDAVDWLAGHEGANVEYLPVDPYGRVHPDVLREAILKDPDDVALITVMWANNEIGTIMPVRELAATAREFDVPMHADAVQAFGQLEVDFARSGLAAMTVSGHKIGGPSGIGALLLGREYTPVPVLHGGGQERHVRSGTLDVPAIASFALAGRLAADGREEFAREIGGLRDDLVAAVRAAVPDAVLGGDPGPGGRLPANAHFSFPGCEGDSLLLLLDAQGIECSTGSACTAGIAQPSHVLLAAGTDPDLARGTLRFSLGHTSTGQDVDEVARAIGPAVERARTAGLS</sequence>
<dbReference type="InterPro" id="IPR016454">
    <property type="entry name" value="Cysteine_dSase"/>
</dbReference>
<evidence type="ECO:0000256" key="3">
    <source>
        <dbReference type="ARBA" id="ARBA00022679"/>
    </source>
</evidence>
<evidence type="ECO:0000256" key="6">
    <source>
        <dbReference type="ARBA" id="ARBA00023004"/>
    </source>
</evidence>
<dbReference type="InterPro" id="IPR015421">
    <property type="entry name" value="PyrdxlP-dep_Trfase_major"/>
</dbReference>
<protein>
    <submittedName>
        <fullName evidence="10">Cysteine desulfurase</fullName>
    </submittedName>
</protein>
<evidence type="ECO:0000256" key="4">
    <source>
        <dbReference type="ARBA" id="ARBA00022723"/>
    </source>
</evidence>
<proteinExistence type="inferred from homology"/>
<comment type="catalytic activity">
    <reaction evidence="8">
        <text>(sulfur carrier)-H + L-cysteine = (sulfur carrier)-SH + L-alanine</text>
        <dbReference type="Rhea" id="RHEA:43892"/>
        <dbReference type="Rhea" id="RHEA-COMP:14737"/>
        <dbReference type="Rhea" id="RHEA-COMP:14739"/>
        <dbReference type="ChEBI" id="CHEBI:29917"/>
        <dbReference type="ChEBI" id="CHEBI:35235"/>
        <dbReference type="ChEBI" id="CHEBI:57972"/>
        <dbReference type="ChEBI" id="CHEBI:64428"/>
        <dbReference type="EC" id="2.8.1.7"/>
    </reaction>
</comment>
<dbReference type="InterPro" id="IPR015424">
    <property type="entry name" value="PyrdxlP-dep_Trfase"/>
</dbReference>
<evidence type="ECO:0000256" key="5">
    <source>
        <dbReference type="ARBA" id="ARBA00022898"/>
    </source>
</evidence>
<dbReference type="FunFam" id="3.40.640.10:FF:000084">
    <property type="entry name" value="IscS-like cysteine desulfurase"/>
    <property type="match status" value="1"/>
</dbReference>
<dbReference type="PANTHER" id="PTHR11601">
    <property type="entry name" value="CYSTEINE DESULFURYLASE FAMILY MEMBER"/>
    <property type="match status" value="1"/>
</dbReference>
<dbReference type="SUPFAM" id="SSF53383">
    <property type="entry name" value="PLP-dependent transferases"/>
    <property type="match status" value="1"/>
</dbReference>
<dbReference type="PIRSF" id="PIRSF005572">
    <property type="entry name" value="NifS"/>
    <property type="match status" value="1"/>
</dbReference>
<dbReference type="AlphaFoldDB" id="A0A0M7BHJ5"/>
<keyword evidence="6" id="KW-0408">Iron</keyword>
<dbReference type="GO" id="GO:0046872">
    <property type="term" value="F:metal ion binding"/>
    <property type="evidence" value="ECO:0007669"/>
    <property type="project" value="UniProtKB-KW"/>
</dbReference>
<dbReference type="PANTHER" id="PTHR11601:SF34">
    <property type="entry name" value="CYSTEINE DESULFURASE"/>
    <property type="match status" value="1"/>
</dbReference>
<dbReference type="Gene3D" id="3.90.1150.10">
    <property type="entry name" value="Aspartate Aminotransferase, domain 1"/>
    <property type="match status" value="1"/>
</dbReference>
<evidence type="ECO:0000256" key="1">
    <source>
        <dbReference type="ARBA" id="ARBA00001933"/>
    </source>
</evidence>
<keyword evidence="3" id="KW-0808">Transferase</keyword>
<keyword evidence="4" id="KW-0479">Metal-binding</keyword>
<name>A0A0M7BHJ5_STROV</name>
<evidence type="ECO:0000256" key="7">
    <source>
        <dbReference type="ARBA" id="ARBA00023014"/>
    </source>
</evidence>
<dbReference type="InterPro" id="IPR000192">
    <property type="entry name" value="Aminotrans_V_dom"/>
</dbReference>
<dbReference type="Pfam" id="PF00266">
    <property type="entry name" value="Aminotran_5"/>
    <property type="match status" value="1"/>
</dbReference>
<reference evidence="10" key="1">
    <citation type="journal article" date="2015" name="Chem. Sci.">
        <title>A genomic approach to deciphering the mechanism of thiotetronate antibiotics biosynthesis.</title>
        <authorList>
            <person name="Tao W."/>
            <person name="Yurkovich M.E."/>
            <person name="Wen S."/>
            <person name="Lebe K.E."/>
            <person name="Samborskyy M."/>
            <person name="Liu Y."/>
            <person name="Yang A."/>
            <person name="Liu Y."/>
            <person name="Ju Y."/>
            <person name="Deng Z."/>
            <person name="Tosin M."/>
            <person name="Sun Y."/>
            <person name="Leadlay P.F."/>
        </authorList>
    </citation>
    <scope>NUCLEOTIDE SEQUENCE</scope>
    <source>
        <strain evidence="10">Tu 3010</strain>
        <strain evidence="10">Tu3010</strain>
    </source>
</reference>
<evidence type="ECO:0000256" key="2">
    <source>
        <dbReference type="ARBA" id="ARBA00006490"/>
    </source>
</evidence>
<dbReference type="GO" id="GO:0031071">
    <property type="term" value="F:cysteine desulfurase activity"/>
    <property type="evidence" value="ECO:0007669"/>
    <property type="project" value="UniProtKB-EC"/>
</dbReference>
<accession>A0A0M7BHJ5</accession>
<gene>
    <name evidence="10" type="primary">tueS</name>
</gene>
<keyword evidence="5" id="KW-0663">Pyridoxal phosphate</keyword>
<comment type="similarity">
    <text evidence="2">Belongs to the class-V pyridoxal-phosphate-dependent aminotransferase family. NifS/IscS subfamily.</text>
</comment>
<dbReference type="Gene3D" id="1.10.260.50">
    <property type="match status" value="1"/>
</dbReference>
<dbReference type="Gene3D" id="3.40.640.10">
    <property type="entry name" value="Type I PLP-dependent aspartate aminotransferase-like (Major domain)"/>
    <property type="match status" value="1"/>
</dbReference>